<dbReference type="GeneID" id="71982233"/>
<dbReference type="KEGG" id="ffu:CLAFUR5_02355"/>
<reference evidence="3" key="2">
    <citation type="journal article" date="2022" name="Microb. Genom.">
        <title>A chromosome-scale genome assembly of the tomato pathogen Cladosporium fulvum reveals a compartmentalized genome architecture and the presence of a dispensable chromosome.</title>
        <authorList>
            <person name="Zaccaron A.Z."/>
            <person name="Chen L.H."/>
            <person name="Samaras A."/>
            <person name="Stergiopoulos I."/>
        </authorList>
    </citation>
    <scope>NUCLEOTIDE SEQUENCE</scope>
    <source>
        <strain evidence="3">Race5_Kim</strain>
    </source>
</reference>
<feature type="compositionally biased region" description="Acidic residues" evidence="2">
    <location>
        <begin position="885"/>
        <end position="903"/>
    </location>
</feature>
<reference evidence="3" key="1">
    <citation type="submission" date="2021-12" db="EMBL/GenBank/DDBJ databases">
        <authorList>
            <person name="Zaccaron A."/>
            <person name="Stergiopoulos I."/>
        </authorList>
    </citation>
    <scope>NUCLEOTIDE SEQUENCE</scope>
    <source>
        <strain evidence="3">Race5_Kim</strain>
    </source>
</reference>
<feature type="coiled-coil region" evidence="1">
    <location>
        <begin position="116"/>
        <end position="143"/>
    </location>
</feature>
<evidence type="ECO:0000313" key="3">
    <source>
        <dbReference type="EMBL" id="UJO13099.1"/>
    </source>
</evidence>
<feature type="coiled-coil region" evidence="1">
    <location>
        <begin position="538"/>
        <end position="582"/>
    </location>
</feature>
<dbReference type="Proteomes" id="UP000756132">
    <property type="component" value="Chromosome 2"/>
</dbReference>
<evidence type="ECO:0000256" key="2">
    <source>
        <dbReference type="SAM" id="MobiDB-lite"/>
    </source>
</evidence>
<dbReference type="AlphaFoldDB" id="A0A9Q8L951"/>
<keyword evidence="1" id="KW-0175">Coiled coil</keyword>
<sequence length="912" mass="104375">MKSTMNPWGDEYCVPPSSPDLTAAPDNREEEREKLCREEIESERTFNEKRAAMPQLIDASATDIAKTNERALSNPSPAAGEAFYDASERIDDPKVKKLESELEDCRWLMKEKDESIADLISHLDNCRDTISELKEKEEASANELSFVQKLADKSLENVGTLRDDIEEYRVFVQNREADLAYMGQSVVEKEEKIEGLAAQLSEKSAAYEKLEKTSLAGIKSVLTEAEKARAELIDEHAKTLKEKEDLIRQLAERVKFLVFTNGEKSHLLRGDLARLHADNIKQEGVIDKYRSDIDDLHQKLEARDDTIIKQQKQLEAASEQAKDHGSQVESLQEAITLRDFKIQLFKIENENLDNALACERNIINERNQEIADLQEQSVLDRERDEWSIAVLRRVAFESNNEMHVSEAVRALEAKDFLDRMELLQGVINDKNYKLEQAHRAHKHGVKQFLEHIELLQNNINDKDAALREMRDGRENEAKSALETLKTLKFDIEDKDALLRESRREHKQDTEFHTVKIMTLHRELWSKDQDMENLQKVLLKREEETIKIEVRMLEQSKQQERIIAEKNTELEHTQAEREKEAKEGLERLELITASKDELLQKAHVERETEAKEALKRLQLVIAERANLLNQARLEREEEAEKVEKKLHLLTNIINDKTAQLSSANYDLKMTTNENKSLVAEKNAQLVELAKTKKHLLDTIKTMTARYNDRAQLAGIQITELQEELRARKAEITNSLRIIQSLRTSNATLETTLEARNQKFQKAWTLITERHARLCRLNNDMATDAEGWDRVATDEAFTLEQVLEDVDTVAYADTHSVGEEDQDVYSISGFSDDADGSESESESESEDEDELPTYEQSIDADCGGVVIESQEVTGESGHETNHGSTIEPDDVEDLESKEEEGDDWSDVGSQLCAE</sequence>
<proteinExistence type="predicted"/>
<feature type="region of interest" description="Disordered" evidence="2">
    <location>
        <begin position="1"/>
        <end position="32"/>
    </location>
</feature>
<accession>A0A9Q8L951</accession>
<dbReference type="EMBL" id="CP090164">
    <property type="protein sequence ID" value="UJO13099.1"/>
    <property type="molecule type" value="Genomic_DNA"/>
</dbReference>
<dbReference type="RefSeq" id="XP_047757465.1">
    <property type="nucleotide sequence ID" value="XM_047901503.1"/>
</dbReference>
<feature type="compositionally biased region" description="Acidic residues" evidence="2">
    <location>
        <begin position="830"/>
        <end position="850"/>
    </location>
</feature>
<protein>
    <submittedName>
        <fullName evidence="3">Uncharacterized protein</fullName>
    </submittedName>
</protein>
<feature type="region of interest" description="Disordered" evidence="2">
    <location>
        <begin position="813"/>
        <end position="912"/>
    </location>
</feature>
<feature type="coiled-coil region" evidence="1">
    <location>
        <begin position="314"/>
        <end position="376"/>
    </location>
</feature>
<gene>
    <name evidence="3" type="ORF">CLAFUR5_02355</name>
</gene>
<keyword evidence="4" id="KW-1185">Reference proteome</keyword>
<evidence type="ECO:0000256" key="1">
    <source>
        <dbReference type="SAM" id="Coils"/>
    </source>
</evidence>
<feature type="coiled-coil region" evidence="1">
    <location>
        <begin position="609"/>
        <end position="644"/>
    </location>
</feature>
<organism evidence="3 4">
    <name type="scientific">Passalora fulva</name>
    <name type="common">Tomato leaf mold</name>
    <name type="synonym">Cladosporium fulvum</name>
    <dbReference type="NCBI Taxonomy" id="5499"/>
    <lineage>
        <taxon>Eukaryota</taxon>
        <taxon>Fungi</taxon>
        <taxon>Dikarya</taxon>
        <taxon>Ascomycota</taxon>
        <taxon>Pezizomycotina</taxon>
        <taxon>Dothideomycetes</taxon>
        <taxon>Dothideomycetidae</taxon>
        <taxon>Mycosphaerellales</taxon>
        <taxon>Mycosphaerellaceae</taxon>
        <taxon>Fulvia</taxon>
    </lineage>
</organism>
<name>A0A9Q8L951_PASFU</name>
<feature type="coiled-coil region" evidence="1">
    <location>
        <begin position="193"/>
        <end position="253"/>
    </location>
</feature>
<evidence type="ECO:0000313" key="4">
    <source>
        <dbReference type="Proteomes" id="UP000756132"/>
    </source>
</evidence>